<keyword evidence="2" id="KW-0812">Transmembrane</keyword>
<proteinExistence type="predicted"/>
<sequence length="247" mass="26070">MAKKAPPKRGASRNTSAPKKQPLPGWVWLASGLAIGAFVVFLMKLEPGNKAVQRAKPEEGRPAATAGNGKTPPAAAKTEGTPPTPIKPKYDFYTLLPESEVIVPPDAVPRAPAAKPTTPAKPDAATATTQPGQPGQPTTATPATPGTAPGQTAATPAKEATTKAQPPVTLFFLQAGSFRTQADADRVRAQIIMLGQDVRVESGKVKDDTWYRVLVGPYSDRDQLTQAQKQLAGSGFKNLLLQQRRGH</sequence>
<dbReference type="GO" id="GO:0032153">
    <property type="term" value="C:cell division site"/>
    <property type="evidence" value="ECO:0007669"/>
    <property type="project" value="TreeGrafter"/>
</dbReference>
<reference evidence="4" key="1">
    <citation type="submission" date="2023-08" db="EMBL/GenBank/DDBJ databases">
        <title>Functional and genomic diversity of the sorghum phyllosphere microbiome.</title>
        <authorList>
            <person name="Shade A."/>
        </authorList>
    </citation>
    <scope>NUCLEOTIDE SEQUENCE</scope>
    <source>
        <strain evidence="4">SORGH_AS_0201</strain>
    </source>
</reference>
<keyword evidence="4" id="KW-0132">Cell division</keyword>
<keyword evidence="2" id="KW-1133">Transmembrane helix</keyword>
<dbReference type="Pfam" id="PF05036">
    <property type="entry name" value="SPOR"/>
    <property type="match status" value="1"/>
</dbReference>
<evidence type="ECO:0000313" key="5">
    <source>
        <dbReference type="Proteomes" id="UP001268036"/>
    </source>
</evidence>
<dbReference type="PANTHER" id="PTHR38687:SF1">
    <property type="entry name" value="CELL DIVISION PROTEIN DEDD"/>
    <property type="match status" value="1"/>
</dbReference>
<dbReference type="PROSITE" id="PS51724">
    <property type="entry name" value="SPOR"/>
    <property type="match status" value="1"/>
</dbReference>
<feature type="region of interest" description="Disordered" evidence="1">
    <location>
        <begin position="52"/>
        <end position="89"/>
    </location>
</feature>
<dbReference type="AlphaFoldDB" id="A0AAJ2EWV0"/>
<dbReference type="SUPFAM" id="SSF110997">
    <property type="entry name" value="Sporulation related repeat"/>
    <property type="match status" value="1"/>
</dbReference>
<dbReference type="PANTHER" id="PTHR38687">
    <property type="entry name" value="CELL DIVISION PROTEIN DEDD-RELATED"/>
    <property type="match status" value="1"/>
</dbReference>
<keyword evidence="2" id="KW-0472">Membrane</keyword>
<dbReference type="GO" id="GO:0032506">
    <property type="term" value="P:cytokinetic process"/>
    <property type="evidence" value="ECO:0007669"/>
    <property type="project" value="TreeGrafter"/>
</dbReference>
<evidence type="ECO:0000259" key="3">
    <source>
        <dbReference type="PROSITE" id="PS51724"/>
    </source>
</evidence>
<dbReference type="EMBL" id="JAVJAF010000001">
    <property type="protein sequence ID" value="MDR6233786.1"/>
    <property type="molecule type" value="Genomic_DNA"/>
</dbReference>
<feature type="region of interest" description="Disordered" evidence="1">
    <location>
        <begin position="1"/>
        <end position="23"/>
    </location>
</feature>
<name>A0AAJ2EWV0_9PSED</name>
<dbReference type="Proteomes" id="UP001268036">
    <property type="component" value="Unassembled WGS sequence"/>
</dbReference>
<feature type="transmembrane region" description="Helical" evidence="2">
    <location>
        <begin position="26"/>
        <end position="45"/>
    </location>
</feature>
<keyword evidence="4" id="KW-0131">Cell cycle</keyword>
<evidence type="ECO:0000256" key="2">
    <source>
        <dbReference type="SAM" id="Phobius"/>
    </source>
</evidence>
<dbReference type="InterPro" id="IPR036680">
    <property type="entry name" value="SPOR-like_sf"/>
</dbReference>
<organism evidence="4 5">
    <name type="scientific">Pseudomonas oryzihabitans</name>
    <dbReference type="NCBI Taxonomy" id="47885"/>
    <lineage>
        <taxon>Bacteria</taxon>
        <taxon>Pseudomonadati</taxon>
        <taxon>Pseudomonadota</taxon>
        <taxon>Gammaproteobacteria</taxon>
        <taxon>Pseudomonadales</taxon>
        <taxon>Pseudomonadaceae</taxon>
        <taxon>Pseudomonas</taxon>
    </lineage>
</organism>
<accession>A0AAJ2EWV0</accession>
<feature type="domain" description="SPOR" evidence="3">
    <location>
        <begin position="165"/>
        <end position="244"/>
    </location>
</feature>
<gene>
    <name evidence="4" type="ORF">QE440_001527</name>
</gene>
<dbReference type="GO" id="GO:0030428">
    <property type="term" value="C:cell septum"/>
    <property type="evidence" value="ECO:0007669"/>
    <property type="project" value="TreeGrafter"/>
</dbReference>
<evidence type="ECO:0000313" key="4">
    <source>
        <dbReference type="EMBL" id="MDR6233786.1"/>
    </source>
</evidence>
<comment type="caution">
    <text evidence="4">The sequence shown here is derived from an EMBL/GenBank/DDBJ whole genome shotgun (WGS) entry which is preliminary data.</text>
</comment>
<feature type="region of interest" description="Disordered" evidence="1">
    <location>
        <begin position="103"/>
        <end position="163"/>
    </location>
</feature>
<evidence type="ECO:0000256" key="1">
    <source>
        <dbReference type="SAM" id="MobiDB-lite"/>
    </source>
</evidence>
<feature type="compositionally biased region" description="Basic residues" evidence="1">
    <location>
        <begin position="1"/>
        <end position="11"/>
    </location>
</feature>
<dbReference type="GO" id="GO:0042834">
    <property type="term" value="F:peptidoglycan binding"/>
    <property type="evidence" value="ECO:0007669"/>
    <property type="project" value="InterPro"/>
</dbReference>
<dbReference type="Gene3D" id="3.30.70.1070">
    <property type="entry name" value="Sporulation related repeat"/>
    <property type="match status" value="1"/>
</dbReference>
<dbReference type="InterPro" id="IPR007730">
    <property type="entry name" value="SPOR-like_dom"/>
</dbReference>
<dbReference type="InterPro" id="IPR052521">
    <property type="entry name" value="Cell_div_SPOR-domain"/>
</dbReference>
<protein>
    <submittedName>
        <fullName evidence="4">Cell division protein FtsN</fullName>
    </submittedName>
</protein>